<feature type="region of interest" description="Disordered" evidence="1">
    <location>
        <begin position="1"/>
        <end position="40"/>
    </location>
</feature>
<feature type="compositionally biased region" description="Basic and acidic residues" evidence="1">
    <location>
        <begin position="1"/>
        <end position="11"/>
    </location>
</feature>
<evidence type="ECO:0000313" key="2">
    <source>
        <dbReference type="EMBL" id="KAJ8348228.1"/>
    </source>
</evidence>
<name>A0A9Q1EZS6_SYNKA</name>
<dbReference type="EMBL" id="JAINUF010000010">
    <property type="protein sequence ID" value="KAJ8348228.1"/>
    <property type="molecule type" value="Genomic_DNA"/>
</dbReference>
<dbReference type="AlphaFoldDB" id="A0A9Q1EZS6"/>
<proteinExistence type="predicted"/>
<protein>
    <submittedName>
        <fullName evidence="2">Uncharacterized protein</fullName>
    </submittedName>
</protein>
<comment type="caution">
    <text evidence="2">The sequence shown here is derived from an EMBL/GenBank/DDBJ whole genome shotgun (WGS) entry which is preliminary data.</text>
</comment>
<reference evidence="2" key="1">
    <citation type="journal article" date="2023" name="Science">
        <title>Genome structures resolve the early diversification of teleost fishes.</title>
        <authorList>
            <person name="Parey E."/>
            <person name="Louis A."/>
            <person name="Montfort J."/>
            <person name="Bouchez O."/>
            <person name="Roques C."/>
            <person name="Iampietro C."/>
            <person name="Lluch J."/>
            <person name="Castinel A."/>
            <person name="Donnadieu C."/>
            <person name="Desvignes T."/>
            <person name="Floi Bucao C."/>
            <person name="Jouanno E."/>
            <person name="Wen M."/>
            <person name="Mejri S."/>
            <person name="Dirks R."/>
            <person name="Jansen H."/>
            <person name="Henkel C."/>
            <person name="Chen W.J."/>
            <person name="Zahm M."/>
            <person name="Cabau C."/>
            <person name="Klopp C."/>
            <person name="Thompson A.W."/>
            <person name="Robinson-Rechavi M."/>
            <person name="Braasch I."/>
            <person name="Lecointre G."/>
            <person name="Bobe J."/>
            <person name="Postlethwait J.H."/>
            <person name="Berthelot C."/>
            <person name="Roest Crollius H."/>
            <person name="Guiguen Y."/>
        </authorList>
    </citation>
    <scope>NUCLEOTIDE SEQUENCE</scope>
    <source>
        <strain evidence="2">WJC10195</strain>
    </source>
</reference>
<evidence type="ECO:0000313" key="3">
    <source>
        <dbReference type="Proteomes" id="UP001152622"/>
    </source>
</evidence>
<feature type="compositionally biased region" description="Polar residues" evidence="1">
    <location>
        <begin position="16"/>
        <end position="40"/>
    </location>
</feature>
<sequence>MHKGQQDREELLCNGSPFTQISPLNSQQYREPRAQTQGQVGTKDCPFFCTNKVREKRREVLQWRHQSNPSTGPVTTPEIPWLNHPLFPPVLKREELQSGFRGRRYNLLPADVYSCRWRSKRSVGIGAKVTKEAEAVWRWNNKRRAAWGLLYNTFRPGVPGF</sequence>
<gene>
    <name evidence="2" type="ORF">SKAU_G00268170</name>
</gene>
<dbReference type="Proteomes" id="UP001152622">
    <property type="component" value="Chromosome 10"/>
</dbReference>
<evidence type="ECO:0000256" key="1">
    <source>
        <dbReference type="SAM" id="MobiDB-lite"/>
    </source>
</evidence>
<organism evidence="2 3">
    <name type="scientific">Synaphobranchus kaupii</name>
    <name type="common">Kaup's arrowtooth eel</name>
    <dbReference type="NCBI Taxonomy" id="118154"/>
    <lineage>
        <taxon>Eukaryota</taxon>
        <taxon>Metazoa</taxon>
        <taxon>Chordata</taxon>
        <taxon>Craniata</taxon>
        <taxon>Vertebrata</taxon>
        <taxon>Euteleostomi</taxon>
        <taxon>Actinopterygii</taxon>
        <taxon>Neopterygii</taxon>
        <taxon>Teleostei</taxon>
        <taxon>Anguilliformes</taxon>
        <taxon>Synaphobranchidae</taxon>
        <taxon>Synaphobranchus</taxon>
    </lineage>
</organism>
<accession>A0A9Q1EZS6</accession>
<keyword evidence="3" id="KW-1185">Reference proteome</keyword>